<dbReference type="InterPro" id="IPR010569">
    <property type="entry name" value="Myotubularin-like_Pase_dom"/>
</dbReference>
<reference evidence="6 7" key="1">
    <citation type="submission" date="2020-11" db="EMBL/GenBank/DDBJ databases">
        <title>Kefir isolates.</title>
        <authorList>
            <person name="Marcisauskas S."/>
            <person name="Kim Y."/>
            <person name="Blasche S."/>
        </authorList>
    </citation>
    <scope>NUCLEOTIDE SEQUENCE [LARGE SCALE GENOMIC DNA]</scope>
    <source>
        <strain evidence="6 7">KR</strain>
    </source>
</reference>
<feature type="region of interest" description="Disordered" evidence="4">
    <location>
        <begin position="66"/>
        <end position="86"/>
    </location>
</feature>
<evidence type="ECO:0000313" key="7">
    <source>
        <dbReference type="Proteomes" id="UP000777482"/>
    </source>
</evidence>
<name>A0A9P7B5S3_RHOMI</name>
<dbReference type="InterPro" id="IPR016130">
    <property type="entry name" value="Tyr_Pase_AS"/>
</dbReference>
<dbReference type="EMBL" id="PUHQ01000035">
    <property type="protein sequence ID" value="KAG0661408.1"/>
    <property type="molecule type" value="Genomic_DNA"/>
</dbReference>
<feature type="binding site" evidence="3">
    <location>
        <begin position="342"/>
        <end position="345"/>
    </location>
    <ligand>
        <name>substrate</name>
    </ligand>
</feature>
<organism evidence="6 7">
    <name type="scientific">Rhodotorula mucilaginosa</name>
    <name type="common">Yeast</name>
    <name type="synonym">Rhodotorula rubra</name>
    <dbReference type="NCBI Taxonomy" id="5537"/>
    <lineage>
        <taxon>Eukaryota</taxon>
        <taxon>Fungi</taxon>
        <taxon>Dikarya</taxon>
        <taxon>Basidiomycota</taxon>
        <taxon>Pucciniomycotina</taxon>
        <taxon>Microbotryomycetes</taxon>
        <taxon>Sporidiobolales</taxon>
        <taxon>Sporidiobolaceae</taxon>
        <taxon>Rhodotorula</taxon>
    </lineage>
</organism>
<feature type="region of interest" description="Disordered" evidence="4">
    <location>
        <begin position="696"/>
        <end position="734"/>
    </location>
</feature>
<dbReference type="Pfam" id="PF06602">
    <property type="entry name" value="Myotub-related"/>
    <property type="match status" value="1"/>
</dbReference>
<accession>A0A9P7B5S3</accession>
<dbReference type="PROSITE" id="PS51339">
    <property type="entry name" value="PPASE_MYOTUBULARIN"/>
    <property type="match status" value="1"/>
</dbReference>
<evidence type="ECO:0000256" key="3">
    <source>
        <dbReference type="PIRSR" id="PIRSR630564-2"/>
    </source>
</evidence>
<sequence length="949" mass="102164">MDAIKTTTVSPSLQQRENLPPPPSSSSSVRSVQLSRRHGTATQADSPLCRPTTGSLHLTTHHAIFEPDKATEPSDQAEVAASGSGLGRSKSENEVWIPLALLHSVTRTPPSLTGDPSPILLRTRLFESFELAFASLADADNVWDTLKGLCSSFASGGLENRYAFFCGDVKPEDKKGKGKAGWDIYDPAAEFARMGLGTRSKAWRTTTLNADFQFCPSYPAEIVVPAKISDTTLSYAVKYRSKSRIPGLVYLHWANLGSITRSSQPMVGITQNARSIQDEKLVEAIFASHGHHSHKLSPSSSTDGSAAGQSAPTPAAAPDFIYGSTATNVIIDARPTKNAYANSVKGAGTENMSFYKNCRKEYLGIDNIHVMRASLNGIFDTLADAEATGHLDRAALRRTNWLSHLTNILEGVLIVVRTIHLSNSHVLVHCSDGWDRTSQLSALPQICLDPYFRTARGFAVLIEKDWISYGHRFADRSGHLCDDRVEFVQKLGTDASTQQAFLASVTRQFASSSHAFKETCPVFQQFLDCIYQLQRQYPNRFEFNETLLRHLVRETYEASTGSFLFNSEKERATLGARSRTSSVWESVFDMDDAGNLTLKAEFRNERYDPTLDDPDSKAVDADLGVLLFDPQDVKWWYQLFGRTDDEMNARPFANDASPGEIVRPEPPTATEHTIVESAADDPVTNGLVAQASSLVLSGSASPPSPSASPSRSSLSLPPTTAPTARSLSPSASSQADRLASVQKLGWSAWKSVRKFGEDAARQLKEQQQAAAASRAAADAEQASSFQNGGEGGSAASASTSDDWATRATQFGGGMWSKLSAGNPWLVDESPSQSSPNREASLPVQESTSRPSRELASLPTGPVPQPPPLRHPSSTLSINPWETISKEEAVVPSPAPLSGPTAAPVGNGTNGSLPPVAPLSTGQREDSPSRGRQAKVNEPGGDPLGVLGAA</sequence>
<dbReference type="Gene3D" id="2.30.29.30">
    <property type="entry name" value="Pleckstrin-homology domain (PH domain)/Phosphotyrosine-binding domain (PTB)"/>
    <property type="match status" value="1"/>
</dbReference>
<feature type="compositionally biased region" description="Polar residues" evidence="4">
    <location>
        <begin position="29"/>
        <end position="45"/>
    </location>
</feature>
<dbReference type="GO" id="GO:0005737">
    <property type="term" value="C:cytoplasm"/>
    <property type="evidence" value="ECO:0007669"/>
    <property type="project" value="TreeGrafter"/>
</dbReference>
<comment type="similarity">
    <text evidence="1">Belongs to the protein-tyrosine phosphatase family. Non-receptor class myotubularin subfamily.</text>
</comment>
<keyword evidence="7" id="KW-1185">Reference proteome</keyword>
<feature type="region of interest" description="Disordered" evidence="4">
    <location>
        <begin position="821"/>
        <end position="949"/>
    </location>
</feature>
<gene>
    <name evidence="6" type="ORF">C6P46_004005</name>
</gene>
<feature type="binding site" evidence="3">
    <location>
        <begin position="367"/>
        <end position="368"/>
    </location>
    <ligand>
        <name>substrate</name>
    </ligand>
</feature>
<feature type="binding site" evidence="3">
    <location>
        <begin position="430"/>
        <end position="436"/>
    </location>
    <ligand>
        <name>substrate</name>
    </ligand>
</feature>
<feature type="compositionally biased region" description="Pro residues" evidence="4">
    <location>
        <begin position="860"/>
        <end position="869"/>
    </location>
</feature>
<feature type="compositionally biased region" description="Low complexity" evidence="4">
    <location>
        <begin position="793"/>
        <end position="802"/>
    </location>
</feature>
<evidence type="ECO:0000259" key="5">
    <source>
        <dbReference type="PROSITE" id="PS51339"/>
    </source>
</evidence>
<dbReference type="GO" id="GO:0046856">
    <property type="term" value="P:phosphatidylinositol dephosphorylation"/>
    <property type="evidence" value="ECO:0007669"/>
    <property type="project" value="TreeGrafter"/>
</dbReference>
<evidence type="ECO:0000313" key="6">
    <source>
        <dbReference type="EMBL" id="KAG0661408.1"/>
    </source>
</evidence>
<dbReference type="InterPro" id="IPR011993">
    <property type="entry name" value="PH-like_dom_sf"/>
</dbReference>
<proteinExistence type="inferred from homology"/>
<dbReference type="PROSITE" id="PS00383">
    <property type="entry name" value="TYR_PHOSPHATASE_1"/>
    <property type="match status" value="1"/>
</dbReference>
<feature type="compositionally biased region" description="Polar residues" evidence="4">
    <location>
        <begin position="829"/>
        <end position="849"/>
    </location>
</feature>
<evidence type="ECO:0000256" key="2">
    <source>
        <dbReference type="PIRSR" id="PIRSR630564-1"/>
    </source>
</evidence>
<dbReference type="GO" id="GO:0016020">
    <property type="term" value="C:membrane"/>
    <property type="evidence" value="ECO:0007669"/>
    <property type="project" value="TreeGrafter"/>
</dbReference>
<feature type="domain" description="Myotubularin phosphatase" evidence="5">
    <location>
        <begin position="181"/>
        <end position="640"/>
    </location>
</feature>
<feature type="region of interest" description="Disordered" evidence="4">
    <location>
        <begin position="291"/>
        <end position="312"/>
    </location>
</feature>
<evidence type="ECO:0000256" key="1">
    <source>
        <dbReference type="ARBA" id="ARBA00007471"/>
    </source>
</evidence>
<feature type="region of interest" description="Disordered" evidence="4">
    <location>
        <begin position="766"/>
        <end position="802"/>
    </location>
</feature>
<comment type="caution">
    <text evidence="6">The sequence shown here is derived from an EMBL/GenBank/DDBJ whole genome shotgun (WGS) entry which is preliminary data.</text>
</comment>
<protein>
    <recommendedName>
        <fullName evidence="5">Myotubularin phosphatase domain-containing protein</fullName>
    </recommendedName>
</protein>
<dbReference type="InterPro" id="IPR029021">
    <property type="entry name" value="Prot-tyrosine_phosphatase-like"/>
</dbReference>
<dbReference type="SUPFAM" id="SSF52799">
    <property type="entry name" value="(Phosphotyrosine protein) phosphatases II"/>
    <property type="match status" value="1"/>
</dbReference>
<dbReference type="Proteomes" id="UP000777482">
    <property type="component" value="Unassembled WGS sequence"/>
</dbReference>
<dbReference type="InterPro" id="IPR030564">
    <property type="entry name" value="Myotubularin"/>
</dbReference>
<feature type="region of interest" description="Disordered" evidence="4">
    <location>
        <begin position="1"/>
        <end position="53"/>
    </location>
</feature>
<dbReference type="PANTHER" id="PTHR10807">
    <property type="entry name" value="MYOTUBULARIN-RELATED"/>
    <property type="match status" value="1"/>
</dbReference>
<feature type="active site" description="Phosphocysteine intermediate" evidence="2">
    <location>
        <position position="430"/>
    </location>
</feature>
<dbReference type="GO" id="GO:0004438">
    <property type="term" value="F:phosphatidylinositol-3-phosphate phosphatase activity"/>
    <property type="evidence" value="ECO:0007669"/>
    <property type="project" value="TreeGrafter"/>
</dbReference>
<dbReference type="AlphaFoldDB" id="A0A9P7B5S3"/>
<feature type="compositionally biased region" description="Polar residues" evidence="4">
    <location>
        <begin position="1"/>
        <end position="17"/>
    </location>
</feature>
<feature type="compositionally biased region" description="Low complexity" evidence="4">
    <location>
        <begin position="766"/>
        <end position="786"/>
    </location>
</feature>
<feature type="compositionally biased region" description="Polar residues" evidence="4">
    <location>
        <begin position="871"/>
        <end position="881"/>
    </location>
</feature>
<evidence type="ECO:0000256" key="4">
    <source>
        <dbReference type="SAM" id="MobiDB-lite"/>
    </source>
</evidence>
<dbReference type="OrthoDB" id="271628at2759"/>
<dbReference type="PANTHER" id="PTHR10807:SF128">
    <property type="entry name" value="PHOSPHATIDYLINOSITOL-3,5-BISPHOSPHATE 3-PHOSPHATASE"/>
    <property type="match status" value="1"/>
</dbReference>